<dbReference type="EMBL" id="BQMJ01000013">
    <property type="protein sequence ID" value="GJQ10137.1"/>
    <property type="molecule type" value="Genomic_DNA"/>
</dbReference>
<dbReference type="InterPro" id="IPR003121">
    <property type="entry name" value="SWIB_MDM2_domain"/>
</dbReference>
<dbReference type="Proteomes" id="UP001061958">
    <property type="component" value="Unassembled WGS sequence"/>
</dbReference>
<keyword evidence="3" id="KW-1185">Reference proteome</keyword>
<dbReference type="SUPFAM" id="SSF47592">
    <property type="entry name" value="SWIB/MDM2 domain"/>
    <property type="match status" value="1"/>
</dbReference>
<feature type="domain" description="DM2" evidence="1">
    <location>
        <begin position="159"/>
        <end position="189"/>
    </location>
</feature>
<evidence type="ECO:0000313" key="2">
    <source>
        <dbReference type="EMBL" id="GJQ10137.1"/>
    </source>
</evidence>
<dbReference type="AlphaFoldDB" id="A0A9C7PV24"/>
<comment type="caution">
    <text evidence="2">The sequence shown here is derived from an EMBL/GenBank/DDBJ whole genome shotgun (WGS) entry which is preliminary data.</text>
</comment>
<name>A0A9C7PV24_9RHOD</name>
<dbReference type="Pfam" id="PF02201">
    <property type="entry name" value="SWIB"/>
    <property type="match status" value="1"/>
</dbReference>
<dbReference type="Gene3D" id="1.10.245.10">
    <property type="entry name" value="SWIB/MDM2 domain"/>
    <property type="match status" value="1"/>
</dbReference>
<evidence type="ECO:0000259" key="1">
    <source>
        <dbReference type="Pfam" id="PF02201"/>
    </source>
</evidence>
<reference evidence="2" key="1">
    <citation type="journal article" date="2022" name="Proc. Natl. Acad. Sci. U.S.A.">
        <title>Life cycle and functional genomics of the unicellular red alga Galdieria for elucidating algal and plant evolution and industrial use.</title>
        <authorList>
            <person name="Hirooka S."/>
            <person name="Itabashi T."/>
            <person name="Ichinose T.M."/>
            <person name="Onuma R."/>
            <person name="Fujiwara T."/>
            <person name="Yamashita S."/>
            <person name="Jong L.W."/>
            <person name="Tomita R."/>
            <person name="Iwane A.H."/>
            <person name="Miyagishima S.Y."/>
        </authorList>
    </citation>
    <scope>NUCLEOTIDE SEQUENCE</scope>
    <source>
        <strain evidence="2">NBRC 102759</strain>
    </source>
</reference>
<accession>A0A9C7PV24</accession>
<dbReference type="OrthoDB" id="10394651at2759"/>
<organism evidence="2 3">
    <name type="scientific">Galdieria partita</name>
    <dbReference type="NCBI Taxonomy" id="83374"/>
    <lineage>
        <taxon>Eukaryota</taxon>
        <taxon>Rhodophyta</taxon>
        <taxon>Bangiophyceae</taxon>
        <taxon>Galdieriales</taxon>
        <taxon>Galdieriaceae</taxon>
        <taxon>Galdieria</taxon>
    </lineage>
</organism>
<evidence type="ECO:0000313" key="3">
    <source>
        <dbReference type="Proteomes" id="UP001061958"/>
    </source>
</evidence>
<reference evidence="2" key="2">
    <citation type="submission" date="2022-01" db="EMBL/GenBank/DDBJ databases">
        <authorList>
            <person name="Hirooka S."/>
            <person name="Miyagishima S.Y."/>
        </authorList>
    </citation>
    <scope>NUCLEOTIDE SEQUENCE</scope>
    <source>
        <strain evidence="2">NBRC 102759</strain>
    </source>
</reference>
<proteinExistence type="predicted"/>
<sequence length="256" mass="29136">MGETKVDKRAPKIYDDPLVAAEQFNEACKQGQKMTGAQYSELVNSICHHDGLWMKRLATASKKGSTKLSDGTEVSAKEIMAKLNELSKAKKLLATLYRSNIKTRKRGNNGEGFKKPFVVDKNMREFVMNGRFGEYDVAKMFPLLTRKGVANVAILTPLFCAYIKMNNLNLEKDRQKVRMDELLQKLFGKTVAEILRERKKQNKDDKLGPNEFTYWIIQSIVKHHKVEKEVSLSPEDAAELLKETEIAHDLLVQSKS</sequence>
<dbReference type="InterPro" id="IPR036885">
    <property type="entry name" value="SWIB_MDM2_dom_sf"/>
</dbReference>
<protein>
    <recommendedName>
        <fullName evidence="1">DM2 domain-containing protein</fullName>
    </recommendedName>
</protein>
<gene>
    <name evidence="2" type="ORF">GpartN1_g1928.t1</name>
</gene>